<accession>A0ABY9UZ05</accession>
<name>A0ABY9UZ05_9ACTN</name>
<protein>
    <submittedName>
        <fullName evidence="1">Transcriptional regulator</fullName>
    </submittedName>
</protein>
<sequence length="115" mass="12965">MASTPSASEVRRAKFTRRLPAELSELAGPAHGIVGLPLHMAWSGLTHFDLDQPRLRMSFYRITLAEGMHDDLVQYLNQDLLVSMWSVLRTLISRDIRDAWESAFPELAHHAQAVA</sequence>
<keyword evidence="2" id="KW-1185">Reference proteome</keyword>
<proteinExistence type="predicted"/>
<evidence type="ECO:0000313" key="2">
    <source>
        <dbReference type="Proteomes" id="UP001305606"/>
    </source>
</evidence>
<evidence type="ECO:0000313" key="1">
    <source>
        <dbReference type="EMBL" id="WNE97820.1"/>
    </source>
</evidence>
<gene>
    <name evidence="1" type="ORF">PS467_22035</name>
</gene>
<reference evidence="1 2" key="1">
    <citation type="submission" date="2023-02" db="EMBL/GenBank/DDBJ databases">
        <title>Streptomyces sp. SCA4-21 with antifungal activity against Fusarium oxysporum f. sp. cubense, Streptomyces sp. SCA2-17 with antifungal activity against Fusarium oxysporum f. sp. cubense.</title>
        <authorList>
            <person name="Qi D."/>
        </authorList>
    </citation>
    <scope>NUCLEOTIDE SEQUENCE [LARGE SCALE GENOMIC DNA]</scope>
    <source>
        <strain evidence="1 2">SCA4-21</strain>
    </source>
</reference>
<organism evidence="1 2">
    <name type="scientific">Streptomyces luomodiensis</name>
    <dbReference type="NCBI Taxonomy" id="3026192"/>
    <lineage>
        <taxon>Bacteria</taxon>
        <taxon>Bacillati</taxon>
        <taxon>Actinomycetota</taxon>
        <taxon>Actinomycetes</taxon>
        <taxon>Kitasatosporales</taxon>
        <taxon>Streptomycetaceae</taxon>
        <taxon>Streptomyces</taxon>
    </lineage>
</organism>
<dbReference type="Proteomes" id="UP001305606">
    <property type="component" value="Chromosome"/>
</dbReference>
<dbReference type="EMBL" id="CP117522">
    <property type="protein sequence ID" value="WNE97820.1"/>
    <property type="molecule type" value="Genomic_DNA"/>
</dbReference>
<dbReference type="RefSeq" id="WP_311036712.1">
    <property type="nucleotide sequence ID" value="NZ_CP117522.1"/>
</dbReference>